<accession>A0A7K4HM85</accession>
<feature type="region of interest" description="Disordered" evidence="3">
    <location>
        <begin position="1"/>
        <end position="21"/>
    </location>
</feature>
<dbReference type="RefSeq" id="WP_176788075.1">
    <property type="nucleotide sequence ID" value="NZ_JABXWR010000001.1"/>
</dbReference>
<dbReference type="Pfam" id="PF06745">
    <property type="entry name" value="ATPase"/>
    <property type="match status" value="1"/>
</dbReference>
<proteinExistence type="predicted"/>
<protein>
    <submittedName>
        <fullName evidence="5">Flagellar accessory protein FlaH</fullName>
    </submittedName>
</protein>
<dbReference type="InterPro" id="IPR027417">
    <property type="entry name" value="P-loop_NTPase"/>
</dbReference>
<keyword evidence="1" id="KW-0547">Nucleotide-binding</keyword>
<keyword evidence="2" id="KW-0067">ATP-binding</keyword>
<evidence type="ECO:0000256" key="1">
    <source>
        <dbReference type="ARBA" id="ARBA00022741"/>
    </source>
</evidence>
<evidence type="ECO:0000313" key="5">
    <source>
        <dbReference type="EMBL" id="NVO66373.1"/>
    </source>
</evidence>
<dbReference type="PANTHER" id="PTHR43637:SF3">
    <property type="entry name" value="FLAGELLA-RELATED PROTEIN H-RELATED"/>
    <property type="match status" value="1"/>
</dbReference>
<dbReference type="GO" id="GO:0005524">
    <property type="term" value="F:ATP binding"/>
    <property type="evidence" value="ECO:0007669"/>
    <property type="project" value="UniProtKB-KW"/>
</dbReference>
<comment type="caution">
    <text evidence="5">The sequence shown here is derived from an EMBL/GenBank/DDBJ whole genome shotgun (WGS) entry which is preliminary data.</text>
</comment>
<dbReference type="OrthoDB" id="63735at2157"/>
<dbReference type="EMBL" id="JABXWR010000001">
    <property type="protein sequence ID" value="NVO66373.1"/>
    <property type="molecule type" value="Genomic_DNA"/>
</dbReference>
<feature type="domain" description="KaiC-like" evidence="4">
    <location>
        <begin position="21"/>
        <end position="241"/>
    </location>
</feature>
<dbReference type="NCBIfam" id="NF004723">
    <property type="entry name" value="PRK06067.1"/>
    <property type="match status" value="1"/>
</dbReference>
<name>A0A7K4HM85_9EURY</name>
<keyword evidence="5" id="KW-0282">Flagellum</keyword>
<evidence type="ECO:0000259" key="4">
    <source>
        <dbReference type="Pfam" id="PF06745"/>
    </source>
</evidence>
<dbReference type="AlphaFoldDB" id="A0A7K4HM85"/>
<keyword evidence="5" id="KW-0966">Cell projection</keyword>
<dbReference type="InterPro" id="IPR014774">
    <property type="entry name" value="KaiC-like_dom"/>
</dbReference>
<reference evidence="5 6" key="1">
    <citation type="submission" date="2020-06" db="EMBL/GenBank/DDBJ databases">
        <title>Methanofollis fontis sp. nov., a methanogen isolated from marine sediments near a cold seep at Four-Way Closure Ridge offshore southwestern Taiwan.</title>
        <authorList>
            <person name="Chen S.-C."/>
            <person name="Teng N.-H."/>
            <person name="Lin Y.-S."/>
            <person name="Lai M.-C."/>
            <person name="Chen H.-H."/>
            <person name="Wang C.-C."/>
        </authorList>
    </citation>
    <scope>NUCLEOTIDE SEQUENCE [LARGE SCALE GENOMIC DNA]</scope>
    <source>
        <strain evidence="5 6">DSM 2702</strain>
    </source>
</reference>
<feature type="compositionally biased region" description="Basic and acidic residues" evidence="3">
    <location>
        <begin position="1"/>
        <end position="18"/>
    </location>
</feature>
<keyword evidence="6" id="KW-1185">Reference proteome</keyword>
<sequence length="247" mass="27478">MNEREDKGGGVTGDEGKKILSTGNSELDKKIADGLPLESLTLIEGENDTGKSVLTQQIIWGAMRQGLNADLFTTENTSKSFLTQMESMSLDISDYFAWGYLRIFPLHSVGFEWKKDEMQGVLQALITHMQTSVAEVIVIDSLTLFTEYASTDMILAFFTNCKNLVDHGKTILVTLHTYAFEAETLVRIRSICDAHLFMKKALVGSKYVMMLEVGKVRGAQKTTGNIISFEVHPGYGMKIIPMTFARV</sequence>
<dbReference type="Proteomes" id="UP000570823">
    <property type="component" value="Unassembled WGS sequence"/>
</dbReference>
<dbReference type="PANTHER" id="PTHR43637">
    <property type="entry name" value="UPF0273 PROTEIN TM_0370"/>
    <property type="match status" value="1"/>
</dbReference>
<dbReference type="Gene3D" id="3.40.50.300">
    <property type="entry name" value="P-loop containing nucleotide triphosphate hydrolases"/>
    <property type="match status" value="1"/>
</dbReference>
<dbReference type="SUPFAM" id="SSF52540">
    <property type="entry name" value="P-loop containing nucleoside triphosphate hydrolases"/>
    <property type="match status" value="1"/>
</dbReference>
<keyword evidence="5" id="KW-0969">Cilium</keyword>
<evidence type="ECO:0000256" key="3">
    <source>
        <dbReference type="SAM" id="MobiDB-lite"/>
    </source>
</evidence>
<organism evidence="5 6">
    <name type="scientific">Methanofollis tationis</name>
    <dbReference type="NCBI Taxonomy" id="81417"/>
    <lineage>
        <taxon>Archaea</taxon>
        <taxon>Methanobacteriati</taxon>
        <taxon>Methanobacteriota</taxon>
        <taxon>Stenosarchaea group</taxon>
        <taxon>Methanomicrobia</taxon>
        <taxon>Methanomicrobiales</taxon>
        <taxon>Methanomicrobiaceae</taxon>
        <taxon>Methanofollis</taxon>
    </lineage>
</organism>
<evidence type="ECO:0000256" key="2">
    <source>
        <dbReference type="ARBA" id="ARBA00022840"/>
    </source>
</evidence>
<gene>
    <name evidence="5" type="ORF">HWN36_03370</name>
</gene>
<evidence type="ECO:0000313" key="6">
    <source>
        <dbReference type="Proteomes" id="UP000570823"/>
    </source>
</evidence>